<feature type="transmembrane region" description="Helical" evidence="2">
    <location>
        <begin position="153"/>
        <end position="176"/>
    </location>
</feature>
<proteinExistence type="predicted"/>
<keyword evidence="2" id="KW-0812">Transmembrane</keyword>
<keyword evidence="4" id="KW-1185">Reference proteome</keyword>
<feature type="transmembrane region" description="Helical" evidence="2">
    <location>
        <begin position="71"/>
        <end position="96"/>
    </location>
</feature>
<sequence>MSTRTARPADLPDATRTTPDPDVVRQARRTGAWAGPLWLLAGLGTFAPESPGPGADAPAIRTYVEATHDVLALNAVSSVVAVVALLALVPALANLADAHRPGGVAGRYVVGAGVLAAVQMIFFSAVYSVWVFLDPATLGDGALVSLYAAGGLADSFGSLTLIVTCSMVALVSLLALRHRFLSRPVAVLGLLVAAGELVSLAQLLGENSVSSTGMYVAIFGWFLWPAVVGLDLGLRLVRRRG</sequence>
<evidence type="ECO:0000256" key="2">
    <source>
        <dbReference type="SAM" id="Phobius"/>
    </source>
</evidence>
<accession>A0A285VI89</accession>
<gene>
    <name evidence="3" type="ORF">SAMN05421879_102118</name>
</gene>
<feature type="transmembrane region" description="Helical" evidence="2">
    <location>
        <begin position="108"/>
        <end position="133"/>
    </location>
</feature>
<evidence type="ECO:0000313" key="4">
    <source>
        <dbReference type="Proteomes" id="UP000219688"/>
    </source>
</evidence>
<dbReference type="EMBL" id="OBQK01000002">
    <property type="protein sequence ID" value="SOC53760.1"/>
    <property type="molecule type" value="Genomic_DNA"/>
</dbReference>
<dbReference type="Proteomes" id="UP000219688">
    <property type="component" value="Unassembled WGS sequence"/>
</dbReference>
<organism evidence="3 4">
    <name type="scientific">Ornithinimicrobium cerasi</name>
    <dbReference type="NCBI Taxonomy" id="2248773"/>
    <lineage>
        <taxon>Bacteria</taxon>
        <taxon>Bacillati</taxon>
        <taxon>Actinomycetota</taxon>
        <taxon>Actinomycetes</taxon>
        <taxon>Micrococcales</taxon>
        <taxon>Ornithinimicrobiaceae</taxon>
        <taxon>Ornithinimicrobium</taxon>
    </lineage>
</organism>
<feature type="transmembrane region" description="Helical" evidence="2">
    <location>
        <begin position="216"/>
        <end position="237"/>
    </location>
</feature>
<protein>
    <recommendedName>
        <fullName evidence="5">DUF4386 family protein</fullName>
    </recommendedName>
</protein>
<keyword evidence="2" id="KW-0472">Membrane</keyword>
<feature type="transmembrane region" description="Helical" evidence="2">
    <location>
        <begin position="185"/>
        <end position="204"/>
    </location>
</feature>
<evidence type="ECO:0000256" key="1">
    <source>
        <dbReference type="SAM" id="MobiDB-lite"/>
    </source>
</evidence>
<name>A0A285VI89_9MICO</name>
<evidence type="ECO:0000313" key="3">
    <source>
        <dbReference type="EMBL" id="SOC53760.1"/>
    </source>
</evidence>
<dbReference type="RefSeq" id="WP_097187172.1">
    <property type="nucleotide sequence ID" value="NZ_OBQK01000002.1"/>
</dbReference>
<keyword evidence="2" id="KW-1133">Transmembrane helix</keyword>
<dbReference type="AlphaFoldDB" id="A0A285VI89"/>
<evidence type="ECO:0008006" key="5">
    <source>
        <dbReference type="Google" id="ProtNLM"/>
    </source>
</evidence>
<reference evidence="4" key="1">
    <citation type="submission" date="2017-08" db="EMBL/GenBank/DDBJ databases">
        <authorList>
            <person name="Varghese N."/>
            <person name="Submissions S."/>
        </authorList>
    </citation>
    <scope>NUCLEOTIDE SEQUENCE [LARGE SCALE GENOMIC DNA]</scope>
    <source>
        <strain evidence="4">USBA17B2</strain>
    </source>
</reference>
<feature type="region of interest" description="Disordered" evidence="1">
    <location>
        <begin position="1"/>
        <end position="23"/>
    </location>
</feature>